<organism evidence="8 9">
    <name type="scientific">Pelistega ratti</name>
    <dbReference type="NCBI Taxonomy" id="2652177"/>
    <lineage>
        <taxon>Bacteria</taxon>
        <taxon>Pseudomonadati</taxon>
        <taxon>Pseudomonadota</taxon>
        <taxon>Betaproteobacteria</taxon>
        <taxon>Burkholderiales</taxon>
        <taxon>Alcaligenaceae</taxon>
        <taxon>Pelistega</taxon>
    </lineage>
</organism>
<dbReference type="Pfam" id="PF01432">
    <property type="entry name" value="Peptidase_M3"/>
    <property type="match status" value="1"/>
</dbReference>
<dbReference type="Proteomes" id="UP000477651">
    <property type="component" value="Unassembled WGS sequence"/>
</dbReference>
<evidence type="ECO:0000313" key="9">
    <source>
        <dbReference type="Proteomes" id="UP000477651"/>
    </source>
</evidence>
<keyword evidence="3 6" id="KW-0378">Hydrolase</keyword>
<evidence type="ECO:0000256" key="4">
    <source>
        <dbReference type="ARBA" id="ARBA00022833"/>
    </source>
</evidence>
<accession>A0A6L9Y7I7</accession>
<dbReference type="GO" id="GO:0004222">
    <property type="term" value="F:metalloendopeptidase activity"/>
    <property type="evidence" value="ECO:0007669"/>
    <property type="project" value="InterPro"/>
</dbReference>
<dbReference type="GO" id="GO:0006508">
    <property type="term" value="P:proteolysis"/>
    <property type="evidence" value="ECO:0007669"/>
    <property type="project" value="UniProtKB-KW"/>
</dbReference>
<dbReference type="RefSeq" id="WP_163764742.1">
    <property type="nucleotide sequence ID" value="NZ_JAAGYR010000015.1"/>
</dbReference>
<dbReference type="Gene3D" id="1.10.1370.40">
    <property type="match status" value="1"/>
</dbReference>
<evidence type="ECO:0000256" key="3">
    <source>
        <dbReference type="ARBA" id="ARBA00022801"/>
    </source>
</evidence>
<protein>
    <submittedName>
        <fullName evidence="8">M3 family metallopeptidase</fullName>
    </submittedName>
</protein>
<evidence type="ECO:0000256" key="6">
    <source>
        <dbReference type="RuleBase" id="RU003435"/>
    </source>
</evidence>
<keyword evidence="5 6" id="KW-0482">Metalloprotease</keyword>
<evidence type="ECO:0000256" key="1">
    <source>
        <dbReference type="ARBA" id="ARBA00022670"/>
    </source>
</evidence>
<feature type="domain" description="Peptidase M3A/M3B catalytic" evidence="7">
    <location>
        <begin position="3"/>
        <end position="41"/>
    </location>
</feature>
<keyword evidence="4 6" id="KW-0862">Zinc</keyword>
<keyword evidence="1 6" id="KW-0645">Protease</keyword>
<dbReference type="InterPro" id="IPR001567">
    <property type="entry name" value="Pept_M3A_M3B_dom"/>
</dbReference>
<gene>
    <name evidence="8" type="ORF">F9B74_08155</name>
</gene>
<feature type="non-terminal residue" evidence="8">
    <location>
        <position position="1"/>
    </location>
</feature>
<keyword evidence="2 6" id="KW-0479">Metal-binding</keyword>
<name>A0A6L9Y7I7_9BURK</name>
<keyword evidence="9" id="KW-1185">Reference proteome</keyword>
<comment type="caution">
    <text evidence="8">The sequence shown here is derived from an EMBL/GenBank/DDBJ whole genome shotgun (WGS) entry which is preliminary data.</text>
</comment>
<dbReference type="GO" id="GO:0046872">
    <property type="term" value="F:metal ion binding"/>
    <property type="evidence" value="ECO:0007669"/>
    <property type="project" value="UniProtKB-UniRule"/>
</dbReference>
<dbReference type="AlphaFoldDB" id="A0A6L9Y7I7"/>
<proteinExistence type="inferred from homology"/>
<reference evidence="8 9" key="1">
    <citation type="submission" date="2020-02" db="EMBL/GenBank/DDBJ databases">
        <title>Pelistega sp. NLN82 were isolated from wild rodents of the Hainan Island.</title>
        <authorList>
            <person name="Niu N."/>
            <person name="Zhou J."/>
        </authorList>
    </citation>
    <scope>NUCLEOTIDE SEQUENCE [LARGE SCALE GENOMIC DNA]</scope>
    <source>
        <strain evidence="8 9">NLN82</strain>
    </source>
</reference>
<dbReference type="EMBL" id="JAAGYR010000015">
    <property type="protein sequence ID" value="NEN76293.1"/>
    <property type="molecule type" value="Genomic_DNA"/>
</dbReference>
<comment type="cofactor">
    <cofactor evidence="6">
        <name>Zn(2+)</name>
        <dbReference type="ChEBI" id="CHEBI:29105"/>
    </cofactor>
    <text evidence="6">Binds 1 zinc ion.</text>
</comment>
<evidence type="ECO:0000256" key="5">
    <source>
        <dbReference type="ARBA" id="ARBA00023049"/>
    </source>
</evidence>
<comment type="similarity">
    <text evidence="6">Belongs to the peptidase M3 family.</text>
</comment>
<evidence type="ECO:0000313" key="8">
    <source>
        <dbReference type="EMBL" id="NEN76293.1"/>
    </source>
</evidence>
<sequence>DIGALFRKEILAVGGSIPAAEFFKNFRGRDPKPDALLRHNGMLNK</sequence>
<dbReference type="SUPFAM" id="SSF55486">
    <property type="entry name" value="Metalloproteases ('zincins'), catalytic domain"/>
    <property type="match status" value="1"/>
</dbReference>
<evidence type="ECO:0000256" key="2">
    <source>
        <dbReference type="ARBA" id="ARBA00022723"/>
    </source>
</evidence>
<evidence type="ECO:0000259" key="7">
    <source>
        <dbReference type="Pfam" id="PF01432"/>
    </source>
</evidence>